<keyword evidence="2" id="KW-0813">Transport</keyword>
<dbReference type="STRING" id="109895.A0A507E362"/>
<feature type="domain" description="ABC transmembrane type-1" evidence="12">
    <location>
        <begin position="340"/>
        <end position="623"/>
    </location>
</feature>
<dbReference type="FunFam" id="1.20.1560.10:FF:000082">
    <property type="entry name" value="ABC transporter, multidrug resistance associated protein"/>
    <property type="match status" value="1"/>
</dbReference>
<dbReference type="InterPro" id="IPR017871">
    <property type="entry name" value="ABC_transporter-like_CS"/>
</dbReference>
<feature type="domain" description="ABC transporter" evidence="11">
    <location>
        <begin position="1400"/>
        <end position="1794"/>
    </location>
</feature>
<dbReference type="SUPFAM" id="SSF52540">
    <property type="entry name" value="P-loop containing nucleoside triphosphate hydrolases"/>
    <property type="match status" value="2"/>
</dbReference>
<feature type="domain" description="ABC transporter" evidence="11">
    <location>
        <begin position="690"/>
        <end position="926"/>
    </location>
</feature>
<comment type="caution">
    <text evidence="13">The sequence shown here is derived from an EMBL/GenBank/DDBJ whole genome shotgun (WGS) entry which is preliminary data.</text>
</comment>
<feature type="transmembrane region" description="Helical" evidence="10">
    <location>
        <begin position="557"/>
        <end position="582"/>
    </location>
</feature>
<dbReference type="InterPro" id="IPR036640">
    <property type="entry name" value="ABC1_TM_sf"/>
</dbReference>
<evidence type="ECO:0000256" key="7">
    <source>
        <dbReference type="ARBA" id="ARBA00022989"/>
    </source>
</evidence>
<evidence type="ECO:0000256" key="8">
    <source>
        <dbReference type="ARBA" id="ARBA00023136"/>
    </source>
</evidence>
<keyword evidence="6" id="KW-0067">ATP-binding</keyword>
<feature type="transmembrane region" description="Helical" evidence="10">
    <location>
        <begin position="374"/>
        <end position="396"/>
    </location>
</feature>
<dbReference type="InterPro" id="IPR003593">
    <property type="entry name" value="AAA+_ATPase"/>
</dbReference>
<dbReference type="Gene3D" id="1.20.1560.10">
    <property type="entry name" value="ABC transporter type 1, transmembrane domain"/>
    <property type="match status" value="2"/>
</dbReference>
<keyword evidence="8 10" id="KW-0472">Membrane</keyword>
<feature type="transmembrane region" description="Helical" evidence="10">
    <location>
        <begin position="1115"/>
        <end position="1139"/>
    </location>
</feature>
<proteinExistence type="predicted"/>
<evidence type="ECO:0000256" key="9">
    <source>
        <dbReference type="SAM" id="MobiDB-lite"/>
    </source>
</evidence>
<name>A0A507E362_9FUNG</name>
<gene>
    <name evidence="13" type="ORF">PhCBS80983_g03764</name>
</gene>
<comment type="subcellular location">
    <subcellularLocation>
        <location evidence="1">Membrane</location>
        <topology evidence="1">Multi-pass membrane protein</topology>
    </subcellularLocation>
</comment>
<dbReference type="Pfam" id="PF00664">
    <property type="entry name" value="ABC_membrane"/>
    <property type="match status" value="2"/>
</dbReference>
<feature type="compositionally biased region" description="Acidic residues" evidence="9">
    <location>
        <begin position="924"/>
        <end position="938"/>
    </location>
</feature>
<keyword evidence="3 10" id="KW-0812">Transmembrane</keyword>
<evidence type="ECO:0000256" key="2">
    <source>
        <dbReference type="ARBA" id="ARBA00022448"/>
    </source>
</evidence>
<evidence type="ECO:0000259" key="11">
    <source>
        <dbReference type="PROSITE" id="PS50893"/>
    </source>
</evidence>
<dbReference type="Pfam" id="PF00005">
    <property type="entry name" value="ABC_tran"/>
    <property type="match status" value="3"/>
</dbReference>
<evidence type="ECO:0000256" key="5">
    <source>
        <dbReference type="ARBA" id="ARBA00022741"/>
    </source>
</evidence>
<feature type="compositionally biased region" description="Basic residues" evidence="9">
    <location>
        <begin position="1643"/>
        <end position="1673"/>
    </location>
</feature>
<evidence type="ECO:0000256" key="1">
    <source>
        <dbReference type="ARBA" id="ARBA00004141"/>
    </source>
</evidence>
<dbReference type="CDD" id="cd18596">
    <property type="entry name" value="ABC_6TM_VMR1_D1_like"/>
    <property type="match status" value="1"/>
</dbReference>
<dbReference type="PANTHER" id="PTHR24223:SF353">
    <property type="entry name" value="ABC TRANSPORTER ATP-BINDING PROTEIN_PERMEASE VMR1-RELATED"/>
    <property type="match status" value="1"/>
</dbReference>
<feature type="compositionally biased region" description="Gly residues" evidence="9">
    <location>
        <begin position="658"/>
        <end position="667"/>
    </location>
</feature>
<evidence type="ECO:0000313" key="13">
    <source>
        <dbReference type="EMBL" id="TPX57540.1"/>
    </source>
</evidence>
<dbReference type="FunFam" id="3.40.50.300:FF:003838">
    <property type="entry name" value="ATP-dependent bile acid permease, putative"/>
    <property type="match status" value="1"/>
</dbReference>
<dbReference type="CDD" id="cd03250">
    <property type="entry name" value="ABCC_MRP_domain1"/>
    <property type="match status" value="1"/>
</dbReference>
<dbReference type="InterPro" id="IPR011527">
    <property type="entry name" value="ABC1_TM_dom"/>
</dbReference>
<feature type="transmembrane region" description="Helical" evidence="10">
    <location>
        <begin position="333"/>
        <end position="354"/>
    </location>
</feature>
<dbReference type="InterPro" id="IPR027417">
    <property type="entry name" value="P-loop_NTPase"/>
</dbReference>
<dbReference type="InterPro" id="IPR003439">
    <property type="entry name" value="ABC_transporter-like_ATP-bd"/>
</dbReference>
<dbReference type="PROSITE" id="PS50893">
    <property type="entry name" value="ABC_TRANSPORTER_2"/>
    <property type="match status" value="2"/>
</dbReference>
<feature type="transmembrane region" description="Helical" evidence="10">
    <location>
        <begin position="1197"/>
        <end position="1230"/>
    </location>
</feature>
<reference evidence="13 14" key="1">
    <citation type="journal article" date="2019" name="Sci. Rep.">
        <title>Comparative genomics of chytrid fungi reveal insights into the obligate biotrophic and pathogenic lifestyle of Synchytrium endobioticum.</title>
        <authorList>
            <person name="van de Vossenberg B.T.L.H."/>
            <person name="Warris S."/>
            <person name="Nguyen H.D.T."/>
            <person name="van Gent-Pelzer M.P.E."/>
            <person name="Joly D.L."/>
            <person name="van de Geest H.C."/>
            <person name="Bonants P.J.M."/>
            <person name="Smith D.S."/>
            <person name="Levesque C.A."/>
            <person name="van der Lee T.A.J."/>
        </authorList>
    </citation>
    <scope>NUCLEOTIDE SEQUENCE [LARGE SCALE GENOMIC DNA]</scope>
    <source>
        <strain evidence="13 14">CBS 809.83</strain>
    </source>
</reference>
<feature type="transmembrane region" description="Helical" evidence="10">
    <location>
        <begin position="482"/>
        <end position="500"/>
    </location>
</feature>
<keyword evidence="7 10" id="KW-1133">Transmembrane helix</keyword>
<dbReference type="CDD" id="cd03244">
    <property type="entry name" value="ABCC_MRP_domain2"/>
    <property type="match status" value="1"/>
</dbReference>
<dbReference type="Proteomes" id="UP000318582">
    <property type="component" value="Unassembled WGS sequence"/>
</dbReference>
<feature type="transmembrane region" description="Helical" evidence="10">
    <location>
        <begin position="26"/>
        <end position="49"/>
    </location>
</feature>
<dbReference type="CDD" id="cd18604">
    <property type="entry name" value="ABC_6TM_VMR1_D2_like"/>
    <property type="match status" value="1"/>
</dbReference>
<feature type="region of interest" description="Disordered" evidence="9">
    <location>
        <begin position="960"/>
        <end position="988"/>
    </location>
</feature>
<feature type="transmembrane region" description="Helical" evidence="10">
    <location>
        <begin position="214"/>
        <end position="237"/>
    </location>
</feature>
<feature type="transmembrane region" description="Helical" evidence="10">
    <location>
        <begin position="1308"/>
        <end position="1328"/>
    </location>
</feature>
<evidence type="ECO:0000256" key="6">
    <source>
        <dbReference type="ARBA" id="ARBA00022840"/>
    </source>
</evidence>
<dbReference type="InterPro" id="IPR050173">
    <property type="entry name" value="ABC_transporter_C-like"/>
</dbReference>
<dbReference type="PROSITE" id="PS00211">
    <property type="entry name" value="ABC_TRANSPORTER_1"/>
    <property type="match status" value="2"/>
</dbReference>
<feature type="compositionally biased region" description="Low complexity" evidence="9">
    <location>
        <begin position="969"/>
        <end position="980"/>
    </location>
</feature>
<dbReference type="GO" id="GO:0005524">
    <property type="term" value="F:ATP binding"/>
    <property type="evidence" value="ECO:0007669"/>
    <property type="project" value="UniProtKB-KW"/>
</dbReference>
<dbReference type="EMBL" id="QEAQ01000051">
    <property type="protein sequence ID" value="TPX57540.1"/>
    <property type="molecule type" value="Genomic_DNA"/>
</dbReference>
<accession>A0A507E362</accession>
<dbReference type="GO" id="GO:0016887">
    <property type="term" value="F:ATP hydrolysis activity"/>
    <property type="evidence" value="ECO:0007669"/>
    <property type="project" value="InterPro"/>
</dbReference>
<dbReference type="SMART" id="SM00382">
    <property type="entry name" value="AAA"/>
    <property type="match status" value="2"/>
</dbReference>
<feature type="transmembrane region" description="Helical" evidence="10">
    <location>
        <begin position="456"/>
        <end position="476"/>
    </location>
</feature>
<evidence type="ECO:0000256" key="10">
    <source>
        <dbReference type="SAM" id="Phobius"/>
    </source>
</evidence>
<feature type="compositionally biased region" description="Low complexity" evidence="9">
    <location>
        <begin position="1674"/>
        <end position="1683"/>
    </location>
</feature>
<feature type="domain" description="ABC transmembrane type-1" evidence="12">
    <location>
        <begin position="1056"/>
        <end position="1356"/>
    </location>
</feature>
<feature type="compositionally biased region" description="Low complexity" evidence="9">
    <location>
        <begin position="1527"/>
        <end position="1538"/>
    </location>
</feature>
<feature type="region of interest" description="Disordered" evidence="9">
    <location>
        <begin position="1519"/>
        <end position="1559"/>
    </location>
</feature>
<protein>
    <recommendedName>
        <fullName evidence="15">P-loop containing nucleoside triphosphate hydrolase protein</fullName>
    </recommendedName>
</protein>
<evidence type="ECO:0000259" key="12">
    <source>
        <dbReference type="PROSITE" id="PS50929"/>
    </source>
</evidence>
<dbReference type="GO" id="GO:0016020">
    <property type="term" value="C:membrane"/>
    <property type="evidence" value="ECO:0007669"/>
    <property type="project" value="UniProtKB-SubCell"/>
</dbReference>
<evidence type="ECO:0000313" key="14">
    <source>
        <dbReference type="Proteomes" id="UP000318582"/>
    </source>
</evidence>
<feature type="transmembrane region" description="Helical" evidence="10">
    <location>
        <begin position="96"/>
        <end position="118"/>
    </location>
</feature>
<dbReference type="PANTHER" id="PTHR24223">
    <property type="entry name" value="ATP-BINDING CASSETTE SUB-FAMILY C"/>
    <property type="match status" value="1"/>
</dbReference>
<evidence type="ECO:0008006" key="15">
    <source>
        <dbReference type="Google" id="ProtNLM"/>
    </source>
</evidence>
<dbReference type="GO" id="GO:0140359">
    <property type="term" value="F:ABC-type transporter activity"/>
    <property type="evidence" value="ECO:0007669"/>
    <property type="project" value="InterPro"/>
</dbReference>
<feature type="transmembrane region" description="Helical" evidence="10">
    <location>
        <begin position="1334"/>
        <end position="1354"/>
    </location>
</feature>
<evidence type="ECO:0000256" key="4">
    <source>
        <dbReference type="ARBA" id="ARBA00022737"/>
    </source>
</evidence>
<feature type="region of interest" description="Disordered" evidence="9">
    <location>
        <begin position="1608"/>
        <end position="1683"/>
    </location>
</feature>
<dbReference type="SUPFAM" id="SSF90123">
    <property type="entry name" value="ABC transporter transmembrane region"/>
    <property type="match status" value="2"/>
</dbReference>
<feature type="region of interest" description="Disordered" evidence="9">
    <location>
        <begin position="906"/>
        <end position="941"/>
    </location>
</feature>
<dbReference type="FunFam" id="3.40.50.300:FF:000997">
    <property type="entry name" value="Multidrug resistance-associated protein 1"/>
    <property type="match status" value="1"/>
</dbReference>
<evidence type="ECO:0000256" key="3">
    <source>
        <dbReference type="ARBA" id="ARBA00022692"/>
    </source>
</evidence>
<feature type="transmembrane region" description="Helical" evidence="10">
    <location>
        <begin position="1033"/>
        <end position="1056"/>
    </location>
</feature>
<feature type="region of interest" description="Disordered" evidence="9">
    <location>
        <begin position="645"/>
        <end position="674"/>
    </location>
</feature>
<keyword evidence="4" id="KW-0677">Repeat</keyword>
<dbReference type="PROSITE" id="PS50929">
    <property type="entry name" value="ABC_TM1F"/>
    <property type="match status" value="2"/>
</dbReference>
<feature type="transmembrane region" description="Helical" evidence="10">
    <location>
        <begin position="138"/>
        <end position="158"/>
    </location>
</feature>
<dbReference type="FunFam" id="1.20.1560.10:FF:000010">
    <property type="entry name" value="Multidrug resistance-associated ABC transporter"/>
    <property type="match status" value="1"/>
</dbReference>
<dbReference type="Gene3D" id="3.40.50.300">
    <property type="entry name" value="P-loop containing nucleotide triphosphate hydrolases"/>
    <property type="match status" value="3"/>
</dbReference>
<feature type="transmembrane region" description="Helical" evidence="10">
    <location>
        <begin position="179"/>
        <end position="202"/>
    </location>
</feature>
<sequence length="1826" mass="198397">MLLFSAEVCDGMPWGPIENGELTECFLKVIIVSLIPSAFLLVFGTHALCRHIFWRRTRLDPRSYLPVLDADTTGSDAAAADAEQAGEPTSTRRAEALWTALLNLCLVQLVLVVGRVVAGLREDPRYVDRLLTFERLEIAVTVGQWAYVLAVLSYLVYVKCPQNRPSLSAPCEKHKRESLRFLLAFCLVDILCKCVQLASIWISYGRDETRALPLLFVAAQVGVALLFLAIGVVVAANQELHFRRRRRLSPQFVPEAHPIPFSKEKGASLFSRLTFSWFNDLIETGYHKTLDLADVPDLLQEDKAETVCARFDTIRPHHASLLASLYHLVRTEFLTQTAYAFVSAVLSFSGPFFLNRILNHVSQPKGTAAPLEGLAYATALLVCSVVRAVCDGQVFFTGRRIGTRVRAVVIGQVYAKALRRRATAPDADDETASATTGQITNLMAVDTAKILEVSCYLIYFWAYPLQIVICTTLLVVVLGWPALAGIAVMVAVLPVGGYLGKMVADKQKALIKATDARITAMNETLQGIRIIKFFAWENHYFAMLTAFRKTELVRLKAYLYTTAASRLVWYAAPILVSFLTFLTFTRLAGRDLTAEIAFTGLALFNALREPLKNFPDMIVRYTEAHVSLTRVQRFLDEEELERYGENKTPAPAGAPACTGGGDGGGGRWSTASSGDATTAPVPAVGFKGPAAFSWLAKTDKGTGRKTFTLDNLTVAFPPAKLSLICGVTGAGKTSMIYALLGEMNRTAGESHLLASDPQTGLSSTTSVAFAAQQSWLMNATIRDNILFGLPYEHAKYTRVIAACALVRDLDTLPGGDMTEIGEKGVNVSGGQKARISLARAAYSEAPTVLLDDPLSAVDAPTARHVFEHCVLGLMANRTRVLVTHAVHLCVPHADHVVVMKRGGVAAQGPPSEVVGKGPGKIDLDAVEDGEEEDEDNEGEQPVTATMASGEHELGPVQEVAESGANATDSSSSVASSRSPSPDIESDISVEVDMESTDDSLGLETDGRAGDHRLVVRLTEDETRARGAVKSEVYWSYIRASGGLVFALALAMAYASVQLAAIGQDWWLKHWAQAYQRVAAAAVGYWITPLVMVQGGDEIPEVSDGGQHPPPQAVDVDYYLTIYAAIGAVSLLALLIRIVVVYSGSLRASRRLHDTMLRKLLCAPMRFFDTTPMGRILNRFSRDIQCLDQEVASYSGEFLANAVAAVAIVVVVAAVTPVFVGGLIPIALVYLSVARRYLRTSTELKRLDSITRSPIYSHFGETIVGAPTIRAYGAVRRFMRESNARVDMNHRAFFYLWVSNRWLGVRVDFVGACVSFTAAVAILVSIHWGKGMDPGAAGLSLSYALTFTDALLWVVRMHAVMEMSMNSVERISEYLTIDQEAPAESTPRDRPPFDWPASGRVEFRNVTARYAPDLVPVLDNVSFTAQAGEKVGIVGRTGAGKSTLSLALFRFLEASAGHIFVDGVDVATVGLRDLRSRLTIIPQDPVLFTGTVRSNLDPFGQHSDLELWTALRRAHLAESSTARLSRNPSSHAVVSSPVSIGKRASTEPARLSASPATSMATSSLVLDKTGSLVARSIPTSSAYATPTPSRRPSATFTSSAAAAEFFAGVGGGGDVPPPPRKRKASMTPVLGFPPVDPIAASASSRRRASGASHHSSHSHSHTHHHHHHHHHHQQHQQQQQQQQQITLDTLVQEGGQNFSQGQRQLLCLARALLRSCKVIVLDEATASVDHETDAKIQETIRTEFRGATLLCVAHRLRTVADYDKILVLSRGQVAEFGTPSDLLAKDSSDSSAVFRQMCQESGEMGHLKEIARTADVARAVKRRRSLM</sequence>
<organism evidence="13 14">
    <name type="scientific">Powellomyces hirtus</name>
    <dbReference type="NCBI Taxonomy" id="109895"/>
    <lineage>
        <taxon>Eukaryota</taxon>
        <taxon>Fungi</taxon>
        <taxon>Fungi incertae sedis</taxon>
        <taxon>Chytridiomycota</taxon>
        <taxon>Chytridiomycota incertae sedis</taxon>
        <taxon>Chytridiomycetes</taxon>
        <taxon>Spizellomycetales</taxon>
        <taxon>Powellomycetaceae</taxon>
        <taxon>Powellomyces</taxon>
    </lineage>
</organism>
<keyword evidence="5" id="KW-0547">Nucleotide-binding</keyword>
<keyword evidence="14" id="KW-1185">Reference proteome</keyword>